<evidence type="ECO:0000259" key="11">
    <source>
        <dbReference type="SMART" id="SM00841"/>
    </source>
</evidence>
<gene>
    <name evidence="8 13" type="primary">efp</name>
    <name evidence="13" type="ORF">BUCIPSTX3056_012</name>
</gene>
<comment type="subcellular location">
    <subcellularLocation>
        <location evidence="1 8">Cytoplasm</location>
    </subcellularLocation>
</comment>
<evidence type="ECO:0000313" key="13">
    <source>
        <dbReference type="EMBL" id="VFP85562.1"/>
    </source>
</evidence>
<dbReference type="PANTHER" id="PTHR30053">
    <property type="entry name" value="ELONGATION FACTOR P"/>
    <property type="match status" value="1"/>
</dbReference>
<dbReference type="GO" id="GO:0003746">
    <property type="term" value="F:translation elongation factor activity"/>
    <property type="evidence" value="ECO:0007669"/>
    <property type="project" value="UniProtKB-UniRule"/>
</dbReference>
<dbReference type="FunFam" id="2.40.50.140:FF:000004">
    <property type="entry name" value="Elongation factor P"/>
    <property type="match status" value="1"/>
</dbReference>
<comment type="similarity">
    <text evidence="3 8 10">Belongs to the elongation factor P family.</text>
</comment>
<dbReference type="SUPFAM" id="SSF50104">
    <property type="entry name" value="Translation proteins SH3-like domain"/>
    <property type="match status" value="1"/>
</dbReference>
<dbReference type="PROSITE" id="PS01275">
    <property type="entry name" value="EFP"/>
    <property type="match status" value="1"/>
</dbReference>
<dbReference type="CDD" id="cd05794">
    <property type="entry name" value="S1_EF-P_repeat_2"/>
    <property type="match status" value="1"/>
</dbReference>
<comment type="function">
    <text evidence="8">Involved in peptide bond synthesis. Alleviates ribosome stalling that occurs when 3 or more consecutive Pro residues or the sequence PPG is present in a protein, possibly by augmenting the peptidyl transferase activity of the ribosome. Modification of Lys-34 is required for alleviation.</text>
</comment>
<dbReference type="AlphaFoldDB" id="A0A451DG04"/>
<dbReference type="UniPathway" id="UPA00345"/>
<evidence type="ECO:0000259" key="12">
    <source>
        <dbReference type="SMART" id="SM01185"/>
    </source>
</evidence>
<feature type="domain" description="Translation elongation factor P/YeiP central" evidence="12">
    <location>
        <begin position="69"/>
        <end position="123"/>
    </location>
</feature>
<dbReference type="SMART" id="SM01185">
    <property type="entry name" value="EFP"/>
    <property type="match status" value="1"/>
</dbReference>
<evidence type="ECO:0000256" key="7">
    <source>
        <dbReference type="ARBA" id="ARBA00023278"/>
    </source>
</evidence>
<dbReference type="Pfam" id="PF08207">
    <property type="entry name" value="EFP_N"/>
    <property type="match status" value="1"/>
</dbReference>
<dbReference type="InterPro" id="IPR012340">
    <property type="entry name" value="NA-bd_OB-fold"/>
</dbReference>
<dbReference type="OrthoDB" id="9801844at2"/>
<dbReference type="InterPro" id="IPR014722">
    <property type="entry name" value="Rib_uL2_dom2"/>
</dbReference>
<evidence type="ECO:0000256" key="8">
    <source>
        <dbReference type="HAMAP-Rule" id="MF_00141"/>
    </source>
</evidence>
<dbReference type="Gene3D" id="2.30.30.30">
    <property type="match status" value="1"/>
</dbReference>
<evidence type="ECO:0000256" key="4">
    <source>
        <dbReference type="ARBA" id="ARBA00022490"/>
    </source>
</evidence>
<dbReference type="GO" id="GO:0043043">
    <property type="term" value="P:peptide biosynthetic process"/>
    <property type="evidence" value="ECO:0007669"/>
    <property type="project" value="InterPro"/>
</dbReference>
<evidence type="ECO:0000256" key="10">
    <source>
        <dbReference type="RuleBase" id="RU004389"/>
    </source>
</evidence>
<dbReference type="InterPro" id="IPR013185">
    <property type="entry name" value="Transl_elong_KOW-like"/>
</dbReference>
<dbReference type="InterPro" id="IPR001059">
    <property type="entry name" value="Transl_elong_P/YeiP_cen"/>
</dbReference>
<evidence type="ECO:0000256" key="6">
    <source>
        <dbReference type="ARBA" id="ARBA00022917"/>
    </source>
</evidence>
<dbReference type="Gene3D" id="2.40.50.140">
    <property type="entry name" value="Nucleic acid-binding proteins"/>
    <property type="match status" value="2"/>
</dbReference>
<reference evidence="13 14" key="1">
    <citation type="submission" date="2019-02" db="EMBL/GenBank/DDBJ databases">
        <authorList>
            <person name="Manzano-Marin A."/>
            <person name="Manzano-Marin A."/>
        </authorList>
    </citation>
    <scope>NUCLEOTIDE SEQUENCE [LARGE SCALE GENOMIC DNA]</scope>
    <source>
        <strain evidence="13 14">BuCipseudotaxifoliae</strain>
    </source>
</reference>
<dbReference type="SUPFAM" id="SSF50249">
    <property type="entry name" value="Nucleic acid-binding proteins"/>
    <property type="match status" value="2"/>
</dbReference>
<dbReference type="HAMAP" id="MF_00141">
    <property type="entry name" value="EF_P"/>
    <property type="match status" value="1"/>
</dbReference>
<dbReference type="InterPro" id="IPR013852">
    <property type="entry name" value="Transl_elong_P/YeiP_CS"/>
</dbReference>
<dbReference type="PIRSF" id="PIRSF005901">
    <property type="entry name" value="EF-P"/>
    <property type="match status" value="1"/>
</dbReference>
<dbReference type="GO" id="GO:0005829">
    <property type="term" value="C:cytosol"/>
    <property type="evidence" value="ECO:0007669"/>
    <property type="project" value="UniProtKB-ARBA"/>
</dbReference>
<evidence type="ECO:0000256" key="5">
    <source>
        <dbReference type="ARBA" id="ARBA00022768"/>
    </source>
</evidence>
<dbReference type="InterPro" id="IPR020599">
    <property type="entry name" value="Transl_elong_fac_P/YeiP"/>
</dbReference>
<protein>
    <recommendedName>
        <fullName evidence="8 9">Elongation factor P</fullName>
        <shortName evidence="8">EF-P</shortName>
    </recommendedName>
</protein>
<keyword evidence="7 8" id="KW-0379">Hydroxylation</keyword>
<keyword evidence="4 8" id="KW-0963">Cytoplasm</keyword>
<name>A0A451DG04_9GAMM</name>
<dbReference type="Pfam" id="PF09285">
    <property type="entry name" value="Elong-fact-P_C"/>
    <property type="match status" value="1"/>
</dbReference>
<dbReference type="FunFam" id="2.30.30.30:FF:000003">
    <property type="entry name" value="Elongation factor P"/>
    <property type="match status" value="1"/>
</dbReference>
<dbReference type="SMART" id="SM00841">
    <property type="entry name" value="Elong-fact-P_C"/>
    <property type="match status" value="1"/>
</dbReference>
<dbReference type="NCBIfam" id="NF001810">
    <property type="entry name" value="PRK00529.1"/>
    <property type="match status" value="1"/>
</dbReference>
<dbReference type="PANTHER" id="PTHR30053:SF12">
    <property type="entry name" value="ELONGATION FACTOR P (EF-P) FAMILY PROTEIN"/>
    <property type="match status" value="1"/>
</dbReference>
<dbReference type="NCBIfam" id="TIGR00038">
    <property type="entry name" value="efp"/>
    <property type="match status" value="1"/>
</dbReference>
<evidence type="ECO:0000256" key="1">
    <source>
        <dbReference type="ARBA" id="ARBA00004496"/>
    </source>
</evidence>
<keyword evidence="6 8" id="KW-0648">Protein biosynthesis</keyword>
<dbReference type="InterPro" id="IPR008991">
    <property type="entry name" value="Translation_prot_SH3-like_sf"/>
</dbReference>
<comment type="PTM">
    <text evidence="8">May be beta-lysylated on the epsilon-amino group of Lys-34 by the combined action of EpmA and EpmB, and then hydroxylated on the C5 position of the same residue by EpmC (if this protein is present). Lysylation is critical for the stimulatory effect of EF-P on peptide-bond formation. The lysylation moiety may extend toward the peptidyltransferase center and stabilize the terminal 3-CCA end of the tRNA. Hydroxylation of the C5 position on Lys-34 may allow additional potential stabilizing hydrogen-bond interactions with the P-tRNA.</text>
</comment>
<evidence type="ECO:0000256" key="2">
    <source>
        <dbReference type="ARBA" id="ARBA00004815"/>
    </source>
</evidence>
<keyword evidence="5 8" id="KW-0251">Elongation factor</keyword>
<dbReference type="InterPro" id="IPR011768">
    <property type="entry name" value="Transl_elongation_fac_P"/>
</dbReference>
<dbReference type="STRING" id="655384.GCA_900128595_00013"/>
<dbReference type="EMBL" id="LR217732">
    <property type="protein sequence ID" value="VFP85562.1"/>
    <property type="molecule type" value="Genomic_DNA"/>
</dbReference>
<sequence length="189" mass="21601">MTTYSGTSLKSGLKILIKNQPYEIQYSEFIKPGKGQAFVRIKLKQLLTGKILSKTVKATDVFYSTDVTEISTLYLYNNGFIWTFMNKKNFEHIHVLKKFLCGCEKWLINSSVCKIMLWNNSPISVQINTFITLRVQDIDIAIKGDTINSVSKRVVVETGASIQVPLFIKKGDFIKINTRLGKYISRINY</sequence>
<comment type="pathway">
    <text evidence="2 8">Protein biosynthesis; polypeptide chain elongation.</text>
</comment>
<dbReference type="RefSeq" id="WP_075474454.1">
    <property type="nucleotide sequence ID" value="NZ_LR217732.1"/>
</dbReference>
<dbReference type="InterPro" id="IPR015365">
    <property type="entry name" value="Elong-fact-P_C"/>
</dbReference>
<evidence type="ECO:0000256" key="3">
    <source>
        <dbReference type="ARBA" id="ARBA00009479"/>
    </source>
</evidence>
<accession>A0A451DG04</accession>
<proteinExistence type="inferred from homology"/>
<dbReference type="Proteomes" id="UP000294449">
    <property type="component" value="Chromosome"/>
</dbReference>
<feature type="domain" description="Elongation factor P C-terminal" evidence="11">
    <location>
        <begin position="131"/>
        <end position="186"/>
    </location>
</feature>
<evidence type="ECO:0000256" key="9">
    <source>
        <dbReference type="NCBIfam" id="TIGR00038"/>
    </source>
</evidence>
<organism evidence="13 14">
    <name type="scientific">Buchnera aphidicola</name>
    <name type="common">Cinara pseudotaxifoliae</name>
    <dbReference type="NCBI Taxonomy" id="655384"/>
    <lineage>
        <taxon>Bacteria</taxon>
        <taxon>Pseudomonadati</taxon>
        <taxon>Pseudomonadota</taxon>
        <taxon>Gammaproteobacteria</taxon>
        <taxon>Enterobacterales</taxon>
        <taxon>Erwiniaceae</taxon>
        <taxon>Buchnera</taxon>
    </lineage>
</organism>
<feature type="modified residue" description="N6-(3,6-diaminohexanoyl)-5-hydroxylysine" evidence="8">
    <location>
        <position position="34"/>
    </location>
</feature>
<evidence type="ECO:0000313" key="14">
    <source>
        <dbReference type="Proteomes" id="UP000294449"/>
    </source>
</evidence>
<dbReference type="Pfam" id="PF01132">
    <property type="entry name" value="EFP"/>
    <property type="match status" value="1"/>
</dbReference>